<comment type="subcellular location">
    <subcellularLocation>
        <location evidence="2">Secreted</location>
    </subcellularLocation>
</comment>
<keyword evidence="8" id="KW-0136">Cellulose degradation</keyword>
<keyword evidence="9" id="KW-0325">Glycoprotein</keyword>
<keyword evidence="6" id="KW-0732">Signal</keyword>
<dbReference type="FunFam" id="2.60.40.10:FF:000757">
    <property type="entry name" value="Beta-glucosidase G"/>
    <property type="match status" value="1"/>
</dbReference>
<evidence type="ECO:0000313" key="16">
    <source>
        <dbReference type="Proteomes" id="UP001201980"/>
    </source>
</evidence>
<keyword evidence="5" id="KW-0964">Secreted</keyword>
<evidence type="ECO:0000256" key="8">
    <source>
        <dbReference type="ARBA" id="ARBA00023001"/>
    </source>
</evidence>
<comment type="caution">
    <text evidence="15">The sequence shown here is derived from an EMBL/GenBank/DDBJ whole genome shotgun (WGS) entry which is preliminary data.</text>
</comment>
<evidence type="ECO:0000256" key="10">
    <source>
        <dbReference type="ARBA" id="ARBA00023277"/>
    </source>
</evidence>
<evidence type="ECO:0000256" key="6">
    <source>
        <dbReference type="ARBA" id="ARBA00022729"/>
    </source>
</evidence>
<dbReference type="PANTHER" id="PTHR42715:SF5">
    <property type="entry name" value="BETA-GLUCOSIDASE M-RELATED"/>
    <property type="match status" value="1"/>
</dbReference>
<dbReference type="PRINTS" id="PR00133">
    <property type="entry name" value="GLHYDRLASE3"/>
</dbReference>
<sequence>MFVGGRAYGTPKRFAGRIPDERPTNAELETQRGGRYLPCTLPDSGVSSFIEQVIASFICAVGPNFLTKGSASELITKVYQLPNFGLQTPNSPRVGASSLRKLNFGLEVGHRQDLHIYRAPQVESWYHIEGSVENAVQRDNGEMLYGQKGSWGTLFSIMGQDIKETHNLVSDTEKDGLASVLCSSYPIQRVPSSTHSARPPHSLHSQDRYPFLEARRGKILCVIGMLAILLSGLAGLAALKGASATNTTDAITEDSYFYGQSPPVYPSPNMTGTGDWTTAFANAKAMVNQMTLEEKVNLTAGISGSNGCSGNIISIERLGFPGLCLSDAGNGLRGTDFVSSWPSGIHVGASWNKALARARAEGMGGEFKTKGVNVLLGPVVGPLGRIVSGGRNWESFSVDPYLTGQLVYETVSGVQDAGVITSTKHYIGNEQEENRNPVDDVASLSSNMDDKTMHEFYLWPFADAVRAGTGNIMCSYNRLNNSYGCQNSKTLNGLLKEELGFQGFVVSDWAAQHGGVASANAGLDMAMPNAEGYWGEYLVEAVNNGSVAESRVDDMAIRIVAPWYKMGQDIDFPVPGIGMPGDLTAPHPIVDARNPRYKSVLVDGAVEGHVLLKNDGVLPLCSPKLMALYGYDAKGWDTYGPGTDTFSFGAEPVSYEEVISGFTGTTTDVSPIGLNGTMIFGGGSGAGTPVYVSDPATALSQRTYEDGTAMYWDFASQDPSVDGATEVCIVVGNVWATESYDRPSLYDNYTDTLINNVADKCMNTVVVMHNAGARLVEGFIDHPNVSAVIFAHLPGQDSGRALVSLLYGDANPSGRLPYTVAMSEEDYGGLAYHDLPEGKYEYFPQSDFDEGTLVDYRHFDYYNITPRYEFGFGLSYTTFELSNLAVTVLDEAYTGEFPVGDIVEGGHADLWDAVATVTVSVENTGEMDGMEVAQLYVSVPGAGEGGEPAKVLRGFEKPLVVAGESADVKFDLTRRDLSVWDAEAQAWKLQAGQYGIMVGKSSRDLELEGTLVI</sequence>
<dbReference type="EC" id="3.2.1.21" evidence="13"/>
<dbReference type="InterPro" id="IPR036881">
    <property type="entry name" value="Glyco_hydro_3_C_sf"/>
</dbReference>
<keyword evidence="16" id="KW-1185">Reference proteome</keyword>
<evidence type="ECO:0000256" key="12">
    <source>
        <dbReference type="ARBA" id="ARBA00023326"/>
    </source>
</evidence>
<feature type="domain" description="Fibronectin type III-like" evidence="14">
    <location>
        <begin position="931"/>
        <end position="1002"/>
    </location>
</feature>
<evidence type="ECO:0000256" key="5">
    <source>
        <dbReference type="ARBA" id="ARBA00022525"/>
    </source>
</evidence>
<keyword evidence="11 13" id="KW-0326">Glycosidase</keyword>
<dbReference type="InterPro" id="IPR050288">
    <property type="entry name" value="Cellulose_deg_GH3"/>
</dbReference>
<evidence type="ECO:0000313" key="15">
    <source>
        <dbReference type="EMBL" id="KAJ2899642.1"/>
    </source>
</evidence>
<dbReference type="Pfam" id="PF01915">
    <property type="entry name" value="Glyco_hydro_3_C"/>
    <property type="match status" value="1"/>
</dbReference>
<comment type="catalytic activity">
    <reaction evidence="1 13">
        <text>Hydrolysis of terminal, non-reducing beta-D-glucosyl residues with release of beta-D-glucose.</text>
        <dbReference type="EC" id="3.2.1.21"/>
    </reaction>
</comment>
<comment type="similarity">
    <text evidence="4 13">Belongs to the glycosyl hydrolase 3 family.</text>
</comment>
<dbReference type="GO" id="GO:0030245">
    <property type="term" value="P:cellulose catabolic process"/>
    <property type="evidence" value="ECO:0007669"/>
    <property type="project" value="UniProtKB-KW"/>
</dbReference>
<reference evidence="15" key="1">
    <citation type="submission" date="2022-07" db="EMBL/GenBank/DDBJ databases">
        <title>Draft genome sequence of Zalerion maritima ATCC 34329, a (micro)plastics degrading marine fungus.</title>
        <authorList>
            <person name="Paco A."/>
            <person name="Goncalves M.F.M."/>
            <person name="Rocha-Santos T.A.P."/>
            <person name="Alves A."/>
        </authorList>
    </citation>
    <scope>NUCLEOTIDE SEQUENCE</scope>
    <source>
        <strain evidence="15">ATCC 34329</strain>
    </source>
</reference>
<keyword evidence="12 13" id="KW-0624">Polysaccharide degradation</keyword>
<evidence type="ECO:0000256" key="3">
    <source>
        <dbReference type="ARBA" id="ARBA00004987"/>
    </source>
</evidence>
<dbReference type="InterPro" id="IPR026891">
    <property type="entry name" value="Fn3-like"/>
</dbReference>
<accession>A0AAD5RNA2</accession>
<dbReference type="Pfam" id="PF14310">
    <property type="entry name" value="Fn3-like"/>
    <property type="match status" value="1"/>
</dbReference>
<dbReference type="InterPro" id="IPR002772">
    <property type="entry name" value="Glyco_hydro_3_C"/>
</dbReference>
<dbReference type="EMBL" id="JAKWBI020000192">
    <property type="protein sequence ID" value="KAJ2899642.1"/>
    <property type="molecule type" value="Genomic_DNA"/>
</dbReference>
<dbReference type="PROSITE" id="PS00775">
    <property type="entry name" value="GLYCOSYL_HYDROL_F3"/>
    <property type="match status" value="1"/>
</dbReference>
<dbReference type="InterPro" id="IPR013783">
    <property type="entry name" value="Ig-like_fold"/>
</dbReference>
<dbReference type="Pfam" id="PF00933">
    <property type="entry name" value="Glyco_hydro_3"/>
    <property type="match status" value="1"/>
</dbReference>
<dbReference type="Proteomes" id="UP001201980">
    <property type="component" value="Unassembled WGS sequence"/>
</dbReference>
<dbReference type="SUPFAM" id="SSF52279">
    <property type="entry name" value="Beta-D-glucan exohydrolase, C-terminal domain"/>
    <property type="match status" value="1"/>
</dbReference>
<dbReference type="SMART" id="SM01217">
    <property type="entry name" value="Fn3_like"/>
    <property type="match status" value="1"/>
</dbReference>
<organism evidence="15 16">
    <name type="scientific">Zalerion maritima</name>
    <dbReference type="NCBI Taxonomy" id="339359"/>
    <lineage>
        <taxon>Eukaryota</taxon>
        <taxon>Fungi</taxon>
        <taxon>Dikarya</taxon>
        <taxon>Ascomycota</taxon>
        <taxon>Pezizomycotina</taxon>
        <taxon>Sordariomycetes</taxon>
        <taxon>Lulworthiomycetidae</taxon>
        <taxon>Lulworthiales</taxon>
        <taxon>Lulworthiaceae</taxon>
        <taxon>Zalerion</taxon>
    </lineage>
</organism>
<dbReference type="AlphaFoldDB" id="A0AAD5RNA2"/>
<dbReference type="FunFam" id="3.20.20.300:FF:000002">
    <property type="entry name" value="Probable beta-glucosidase"/>
    <property type="match status" value="1"/>
</dbReference>
<dbReference type="Gene3D" id="3.20.20.300">
    <property type="entry name" value="Glycoside hydrolase, family 3, N-terminal domain"/>
    <property type="match status" value="1"/>
</dbReference>
<evidence type="ECO:0000259" key="14">
    <source>
        <dbReference type="SMART" id="SM01217"/>
    </source>
</evidence>
<dbReference type="SUPFAM" id="SSF51445">
    <property type="entry name" value="(Trans)glycosidases"/>
    <property type="match status" value="1"/>
</dbReference>
<evidence type="ECO:0000256" key="11">
    <source>
        <dbReference type="ARBA" id="ARBA00023295"/>
    </source>
</evidence>
<proteinExistence type="inferred from homology"/>
<evidence type="ECO:0000256" key="1">
    <source>
        <dbReference type="ARBA" id="ARBA00000448"/>
    </source>
</evidence>
<dbReference type="Gene3D" id="3.40.50.1700">
    <property type="entry name" value="Glycoside hydrolase family 3 C-terminal domain"/>
    <property type="match status" value="1"/>
</dbReference>
<keyword evidence="7 13" id="KW-0378">Hydrolase</keyword>
<evidence type="ECO:0000256" key="4">
    <source>
        <dbReference type="ARBA" id="ARBA00005336"/>
    </source>
</evidence>
<dbReference type="InterPro" id="IPR019800">
    <property type="entry name" value="Glyco_hydro_3_AS"/>
</dbReference>
<dbReference type="PANTHER" id="PTHR42715">
    <property type="entry name" value="BETA-GLUCOSIDASE"/>
    <property type="match status" value="1"/>
</dbReference>
<name>A0AAD5RNA2_9PEZI</name>
<dbReference type="InterPro" id="IPR001764">
    <property type="entry name" value="Glyco_hydro_3_N"/>
</dbReference>
<evidence type="ECO:0000256" key="9">
    <source>
        <dbReference type="ARBA" id="ARBA00023180"/>
    </source>
</evidence>
<evidence type="ECO:0000256" key="13">
    <source>
        <dbReference type="RuleBase" id="RU361161"/>
    </source>
</evidence>
<dbReference type="Gene3D" id="2.60.40.10">
    <property type="entry name" value="Immunoglobulins"/>
    <property type="match status" value="1"/>
</dbReference>
<dbReference type="InterPro" id="IPR036962">
    <property type="entry name" value="Glyco_hydro_3_N_sf"/>
</dbReference>
<dbReference type="GO" id="GO:0008422">
    <property type="term" value="F:beta-glucosidase activity"/>
    <property type="evidence" value="ECO:0007669"/>
    <property type="project" value="UniProtKB-EC"/>
</dbReference>
<evidence type="ECO:0000256" key="2">
    <source>
        <dbReference type="ARBA" id="ARBA00004613"/>
    </source>
</evidence>
<dbReference type="InterPro" id="IPR017853">
    <property type="entry name" value="GH"/>
</dbReference>
<gene>
    <name evidence="15" type="ORF">MKZ38_002957</name>
</gene>
<protein>
    <recommendedName>
        <fullName evidence="13">beta-glucosidase</fullName>
        <ecNumber evidence="13">3.2.1.21</ecNumber>
    </recommendedName>
</protein>
<dbReference type="GO" id="GO:0005576">
    <property type="term" value="C:extracellular region"/>
    <property type="evidence" value="ECO:0007669"/>
    <property type="project" value="UniProtKB-SubCell"/>
</dbReference>
<evidence type="ECO:0000256" key="7">
    <source>
        <dbReference type="ARBA" id="ARBA00022801"/>
    </source>
</evidence>
<keyword evidence="10 13" id="KW-0119">Carbohydrate metabolism</keyword>
<comment type="pathway">
    <text evidence="3 13">Glycan metabolism; cellulose degradation.</text>
</comment>